<evidence type="ECO:0000313" key="1">
    <source>
        <dbReference type="EMBL" id="SVA96045.1"/>
    </source>
</evidence>
<name>A0A382A3C6_9ZZZZ</name>
<dbReference type="AlphaFoldDB" id="A0A382A3C6"/>
<proteinExistence type="predicted"/>
<accession>A0A382A3C6</accession>
<gene>
    <name evidence="1" type="ORF">METZ01_LOCUS148899</name>
</gene>
<sequence length="34" mass="3988">NFMPVLGHTKVEVQGLQECYDLLRPHFDCIKIDK</sequence>
<reference evidence="1" key="1">
    <citation type="submission" date="2018-05" db="EMBL/GenBank/DDBJ databases">
        <authorList>
            <person name="Lanie J.A."/>
            <person name="Ng W.-L."/>
            <person name="Kazmierczak K.M."/>
            <person name="Andrzejewski T.M."/>
            <person name="Davidsen T.M."/>
            <person name="Wayne K.J."/>
            <person name="Tettelin H."/>
            <person name="Glass J.I."/>
            <person name="Rusch D."/>
            <person name="Podicherti R."/>
            <person name="Tsui H.-C.T."/>
            <person name="Winkler M.E."/>
        </authorList>
    </citation>
    <scope>NUCLEOTIDE SEQUENCE</scope>
</reference>
<feature type="non-terminal residue" evidence="1">
    <location>
        <position position="1"/>
    </location>
</feature>
<dbReference type="EMBL" id="UINC01023753">
    <property type="protein sequence ID" value="SVA96045.1"/>
    <property type="molecule type" value="Genomic_DNA"/>
</dbReference>
<organism evidence="1">
    <name type="scientific">marine metagenome</name>
    <dbReference type="NCBI Taxonomy" id="408172"/>
    <lineage>
        <taxon>unclassified sequences</taxon>
        <taxon>metagenomes</taxon>
        <taxon>ecological metagenomes</taxon>
    </lineage>
</organism>
<protein>
    <submittedName>
        <fullName evidence="1">Uncharacterized protein</fullName>
    </submittedName>
</protein>